<feature type="compositionally biased region" description="Low complexity" evidence="1">
    <location>
        <begin position="295"/>
        <end position="315"/>
    </location>
</feature>
<protein>
    <submittedName>
        <fullName evidence="2">Uncharacterized protein</fullName>
    </submittedName>
</protein>
<reference evidence="2 3" key="1">
    <citation type="submission" date="2018-11" db="EMBL/GenBank/DDBJ databases">
        <title>Genome assembly of Steccherinum ochraceum LE-BIN_3174, the white-rot fungus of the Steccherinaceae family (The Residual Polyporoid clade, Polyporales, Basidiomycota).</title>
        <authorList>
            <person name="Fedorova T.V."/>
            <person name="Glazunova O.A."/>
            <person name="Landesman E.O."/>
            <person name="Moiseenko K.V."/>
            <person name="Psurtseva N.V."/>
            <person name="Savinova O.S."/>
            <person name="Shakhova N.V."/>
            <person name="Tyazhelova T.V."/>
            <person name="Vasina D.V."/>
        </authorList>
    </citation>
    <scope>NUCLEOTIDE SEQUENCE [LARGE SCALE GENOMIC DNA]</scope>
    <source>
        <strain evidence="2 3">LE-BIN_3174</strain>
    </source>
</reference>
<evidence type="ECO:0000256" key="1">
    <source>
        <dbReference type="SAM" id="MobiDB-lite"/>
    </source>
</evidence>
<feature type="region of interest" description="Disordered" evidence="1">
    <location>
        <begin position="285"/>
        <end position="380"/>
    </location>
</feature>
<name>A0A4V2MWK4_9APHY</name>
<organism evidence="2 3">
    <name type="scientific">Steccherinum ochraceum</name>
    <dbReference type="NCBI Taxonomy" id="92696"/>
    <lineage>
        <taxon>Eukaryota</taxon>
        <taxon>Fungi</taxon>
        <taxon>Dikarya</taxon>
        <taxon>Basidiomycota</taxon>
        <taxon>Agaricomycotina</taxon>
        <taxon>Agaricomycetes</taxon>
        <taxon>Polyporales</taxon>
        <taxon>Steccherinaceae</taxon>
        <taxon>Steccherinum</taxon>
    </lineage>
</organism>
<feature type="compositionally biased region" description="Polar residues" evidence="1">
    <location>
        <begin position="329"/>
        <end position="346"/>
    </location>
</feature>
<sequence length="380" mass="41398">MSTATSILACIRARNRLPNHVCVQKAGSELLTRKKGTFMEMNDLGYEYIAVEAIMSTAVTRMHKSVQTTVNHNEGCEGENRKGTNGGSSDEQSEVKKEDSIARGKSEEVKSTMTKNVTFSALNPRGQIGAQAALELLTSSPVEVVPARVANCEPLKSFDPSSWGVWKPEEYTAHWAAQAVSREEQIAPNSREAALAKHTPFAMWMKKRFGSVFMIASPRPARGAELRFEDIRAMEAAAEDPFDRRLETIAGTAAADRVASVKAVTAVFARSIAFTQANMRQANAPRFIRTTSNDSLPSIIRSSSSPPAGRPSPSSDDYAMIARARYPGQETSRFVSPESFPTSGDSSFEENETLVQEGKAEQGTDGQWGGMGIFNEADWS</sequence>
<dbReference type="EMBL" id="RWJN01000126">
    <property type="protein sequence ID" value="TCD66657.1"/>
    <property type="molecule type" value="Genomic_DNA"/>
</dbReference>
<comment type="caution">
    <text evidence="2">The sequence shown here is derived from an EMBL/GenBank/DDBJ whole genome shotgun (WGS) entry which is preliminary data.</text>
</comment>
<dbReference type="AlphaFoldDB" id="A0A4V2MWK4"/>
<feature type="compositionally biased region" description="Basic and acidic residues" evidence="1">
    <location>
        <begin position="93"/>
        <end position="109"/>
    </location>
</feature>
<evidence type="ECO:0000313" key="3">
    <source>
        <dbReference type="Proteomes" id="UP000292702"/>
    </source>
</evidence>
<feature type="region of interest" description="Disordered" evidence="1">
    <location>
        <begin position="69"/>
        <end position="109"/>
    </location>
</feature>
<accession>A0A4V2MWK4</accession>
<evidence type="ECO:0000313" key="2">
    <source>
        <dbReference type="EMBL" id="TCD66657.1"/>
    </source>
</evidence>
<keyword evidence="3" id="KW-1185">Reference proteome</keyword>
<dbReference type="Proteomes" id="UP000292702">
    <property type="component" value="Unassembled WGS sequence"/>
</dbReference>
<proteinExistence type="predicted"/>
<gene>
    <name evidence="2" type="ORF">EIP91_001075</name>
</gene>